<evidence type="ECO:0000313" key="1">
    <source>
        <dbReference type="EMBL" id="TCP31226.1"/>
    </source>
</evidence>
<proteinExistence type="predicted"/>
<keyword evidence="2" id="KW-1185">Reference proteome</keyword>
<accession>A0A4V2SNH7</accession>
<comment type="caution">
    <text evidence="1">The sequence shown here is derived from an EMBL/GenBank/DDBJ whole genome shotgun (WGS) entry which is preliminary data.</text>
</comment>
<dbReference type="RefSeq" id="WP_132743793.1">
    <property type="nucleotide sequence ID" value="NZ_SLXK01000003.1"/>
</dbReference>
<dbReference type="NCBIfam" id="TIGR01741">
    <property type="entry name" value="staph_tand_hypo"/>
    <property type="match status" value="1"/>
</dbReference>
<evidence type="ECO:0000313" key="2">
    <source>
        <dbReference type="Proteomes" id="UP000295416"/>
    </source>
</evidence>
<dbReference type="OrthoDB" id="1633905at2"/>
<protein>
    <submittedName>
        <fullName evidence="1">Uncharacterized protein (TIGR01741 family)</fullName>
    </submittedName>
</protein>
<dbReference type="Gene3D" id="3.30.500.20">
    <property type="entry name" value="BH3703-like domains"/>
    <property type="match status" value="1"/>
</dbReference>
<dbReference type="SUPFAM" id="SSF160424">
    <property type="entry name" value="BH3703-like"/>
    <property type="match status" value="1"/>
</dbReference>
<dbReference type="InterPro" id="IPR006728">
    <property type="entry name" value="YezG-like"/>
</dbReference>
<dbReference type="Pfam" id="PF04634">
    <property type="entry name" value="YezG-like"/>
    <property type="match status" value="1"/>
</dbReference>
<dbReference type="AlphaFoldDB" id="A0A4V2SNH7"/>
<organism evidence="1 2">
    <name type="scientific">Scopulibacillus darangshiensis</name>
    <dbReference type="NCBI Taxonomy" id="442528"/>
    <lineage>
        <taxon>Bacteria</taxon>
        <taxon>Bacillati</taxon>
        <taxon>Bacillota</taxon>
        <taxon>Bacilli</taxon>
        <taxon>Bacillales</taxon>
        <taxon>Sporolactobacillaceae</taxon>
        <taxon>Scopulibacillus</taxon>
    </lineage>
</organism>
<reference evidence="1 2" key="1">
    <citation type="submission" date="2019-03" db="EMBL/GenBank/DDBJ databases">
        <title>Genomic Encyclopedia of Type Strains, Phase IV (KMG-IV): sequencing the most valuable type-strain genomes for metagenomic binning, comparative biology and taxonomic classification.</title>
        <authorList>
            <person name="Goeker M."/>
        </authorList>
    </citation>
    <scope>NUCLEOTIDE SEQUENCE [LARGE SCALE GENOMIC DNA]</scope>
    <source>
        <strain evidence="1 2">DSM 19377</strain>
    </source>
</reference>
<dbReference type="Proteomes" id="UP000295416">
    <property type="component" value="Unassembled WGS sequence"/>
</dbReference>
<name>A0A4V2SNH7_9BACL</name>
<gene>
    <name evidence="1" type="ORF">EV207_103109</name>
</gene>
<sequence length="153" mass="18537">MKEIDQKYQEIANILVEMIPEEWEKIYLYAEINEGYSQVFFYYYNKRNNNEPIYSVNIPEVFDFNEVEFDHLDNELDDCINELWEEFRSKNLDKWTLLTFIMDNNGEFETKFEYLDPKKSEPYENAVIWKYDNLGIKGDSKRAQEILNIHLGT</sequence>
<dbReference type="EMBL" id="SLXK01000003">
    <property type="protein sequence ID" value="TCP31226.1"/>
    <property type="molecule type" value="Genomic_DNA"/>
</dbReference>
<dbReference type="InterPro" id="IPR036170">
    <property type="entry name" value="YezG-like_sf"/>
</dbReference>